<dbReference type="AlphaFoldDB" id="A0A0G4LAL8"/>
<dbReference type="Proteomes" id="UP000044602">
    <property type="component" value="Unassembled WGS sequence"/>
</dbReference>
<reference evidence="3" key="1">
    <citation type="submission" date="2015-05" db="EMBL/GenBank/DDBJ databases">
        <authorList>
            <person name="Fogelqvist Johan"/>
        </authorList>
    </citation>
    <scope>NUCLEOTIDE SEQUENCE [LARGE SCALE GENOMIC DNA]</scope>
</reference>
<name>A0A0G4LAL8_VERLO</name>
<evidence type="ECO:0000256" key="1">
    <source>
        <dbReference type="SAM" id="MobiDB-lite"/>
    </source>
</evidence>
<proteinExistence type="predicted"/>
<evidence type="ECO:0000313" key="2">
    <source>
        <dbReference type="EMBL" id="CRK19052.1"/>
    </source>
</evidence>
<feature type="region of interest" description="Disordered" evidence="1">
    <location>
        <begin position="82"/>
        <end position="103"/>
    </location>
</feature>
<dbReference type="EMBL" id="CVQH01010224">
    <property type="protein sequence ID" value="CRK19052.1"/>
    <property type="molecule type" value="Genomic_DNA"/>
</dbReference>
<gene>
    <name evidence="2" type="ORF">BN1708_012505</name>
</gene>
<feature type="region of interest" description="Disordered" evidence="1">
    <location>
        <begin position="1"/>
        <end position="20"/>
    </location>
</feature>
<keyword evidence="3" id="KW-1185">Reference proteome</keyword>
<accession>A0A0G4LAL8</accession>
<organism evidence="2 3">
    <name type="scientific">Verticillium longisporum</name>
    <name type="common">Verticillium dahliae var. longisporum</name>
    <dbReference type="NCBI Taxonomy" id="100787"/>
    <lineage>
        <taxon>Eukaryota</taxon>
        <taxon>Fungi</taxon>
        <taxon>Dikarya</taxon>
        <taxon>Ascomycota</taxon>
        <taxon>Pezizomycotina</taxon>
        <taxon>Sordariomycetes</taxon>
        <taxon>Hypocreomycetidae</taxon>
        <taxon>Glomerellales</taxon>
        <taxon>Plectosphaerellaceae</taxon>
        <taxon>Verticillium</taxon>
    </lineage>
</organism>
<sequence length="122" mass="13405">MRRKQLRDIPRPPPARRKRLPLENEHLALLPHQPLRNSRQHAVAVRLPAAVIRGVHALDPQLRQPAPPSGEERAAVEVPLLLPAGDGPEAGPAQRRQVAQRVDVPVDVDAAELVHGPDAHKN</sequence>
<evidence type="ECO:0000313" key="3">
    <source>
        <dbReference type="Proteomes" id="UP000044602"/>
    </source>
</evidence>
<protein>
    <submittedName>
        <fullName evidence="2">Uncharacterized protein</fullName>
    </submittedName>
</protein>
<feature type="compositionally biased region" description="Basic and acidic residues" evidence="1">
    <location>
        <begin position="1"/>
        <end position="10"/>
    </location>
</feature>